<comment type="caution">
    <text evidence="2">The sequence shown here is derived from an EMBL/GenBank/DDBJ whole genome shotgun (WGS) entry which is preliminary data.</text>
</comment>
<accession>A0ABN0X7C0</accession>
<evidence type="ECO:0000313" key="3">
    <source>
        <dbReference type="Proteomes" id="UP001501757"/>
    </source>
</evidence>
<keyword evidence="3" id="KW-1185">Reference proteome</keyword>
<protein>
    <recommendedName>
        <fullName evidence="1">Beta-lactamase-related domain-containing protein</fullName>
    </recommendedName>
</protein>
<organism evidence="2 3">
    <name type="scientific">Bowmanella denitrificans</name>
    <dbReference type="NCBI Taxonomy" id="366582"/>
    <lineage>
        <taxon>Bacteria</taxon>
        <taxon>Pseudomonadati</taxon>
        <taxon>Pseudomonadota</taxon>
        <taxon>Gammaproteobacteria</taxon>
        <taxon>Alteromonadales</taxon>
        <taxon>Alteromonadaceae</taxon>
        <taxon>Bowmanella</taxon>
    </lineage>
</organism>
<dbReference type="SUPFAM" id="SSF56601">
    <property type="entry name" value="beta-lactamase/transpeptidase-like"/>
    <property type="match status" value="1"/>
</dbReference>
<dbReference type="PANTHER" id="PTHR46825">
    <property type="entry name" value="D-ALANYL-D-ALANINE-CARBOXYPEPTIDASE/ENDOPEPTIDASE AMPH"/>
    <property type="match status" value="1"/>
</dbReference>
<reference evidence="2 3" key="1">
    <citation type="journal article" date="2019" name="Int. J. Syst. Evol. Microbiol.">
        <title>The Global Catalogue of Microorganisms (GCM) 10K type strain sequencing project: providing services to taxonomists for standard genome sequencing and annotation.</title>
        <authorList>
            <consortium name="The Broad Institute Genomics Platform"/>
            <consortium name="The Broad Institute Genome Sequencing Center for Infectious Disease"/>
            <person name="Wu L."/>
            <person name="Ma J."/>
        </authorList>
    </citation>
    <scope>NUCLEOTIDE SEQUENCE [LARGE SCALE GENOMIC DNA]</scope>
    <source>
        <strain evidence="2 3">JCM 13378</strain>
    </source>
</reference>
<name>A0ABN0X7C0_9ALTE</name>
<evidence type="ECO:0000259" key="1">
    <source>
        <dbReference type="Pfam" id="PF00144"/>
    </source>
</evidence>
<dbReference type="InterPro" id="IPR050491">
    <property type="entry name" value="AmpC-like"/>
</dbReference>
<gene>
    <name evidence="2" type="ORF">GCM10009092_21490</name>
</gene>
<dbReference type="Proteomes" id="UP001501757">
    <property type="component" value="Unassembled WGS sequence"/>
</dbReference>
<evidence type="ECO:0000313" key="2">
    <source>
        <dbReference type="EMBL" id="GAA0356963.1"/>
    </source>
</evidence>
<dbReference type="PANTHER" id="PTHR46825:SF9">
    <property type="entry name" value="BETA-LACTAMASE-RELATED DOMAIN-CONTAINING PROTEIN"/>
    <property type="match status" value="1"/>
</dbReference>
<dbReference type="InterPro" id="IPR001466">
    <property type="entry name" value="Beta-lactam-related"/>
</dbReference>
<sequence>MNEWLGSVFLLVAFGVASSTHGQDISSNQAAKLNQALSQSIPNDTGGCGVGIWSGEALVFSGAKGYANVEHKVPITANTVFDIASISKQFTASAILLLSQQGKISLQDNIRKYIPEMPKYEKEILIKDLLNHTSGIRNFTSLLELEGIGFSQPISKADILALIARQTDVEFPSGESFKYTNSGYFLAAMIIERVTGLSLGQFTKRHIFDSLSMTNTRFLEEHDTIISDRADAYSKTINFYRKNTPKLNMAGPGGLLTSINDISKWNKNFSSGKVGGKKLIKLLEKKGQLNSGMLIPYGYGIWVLGDGDDVSYEHNGAWGGYRSVYSRSPSSGMSIAIFCNIDDVDIYSLLQELKSIALHSEHIVSSELAELSKIKELSKQIMDFTRKAGVYELDGIEKILFFEDGGRFFLVSYQLGMEEIFPLQDNVFHIPNRGIKINFLNGFDESHSLARWIWPSGDETALYKKTEVKLTDEEVLNFAGDFFSKDMLFTYKFVSENGQLYAIHPKLPKVHLIPIGQGRFLGNKQHLLSMEGRNISRDTTEIRINAFDLQELVFEKVD</sequence>
<dbReference type="Pfam" id="PF00144">
    <property type="entry name" value="Beta-lactamase"/>
    <property type="match status" value="1"/>
</dbReference>
<feature type="domain" description="Beta-lactamase-related" evidence="1">
    <location>
        <begin position="45"/>
        <end position="342"/>
    </location>
</feature>
<proteinExistence type="predicted"/>
<dbReference type="RefSeq" id="WP_343844843.1">
    <property type="nucleotide sequence ID" value="NZ_BAAAEI010000011.1"/>
</dbReference>
<dbReference type="Gene3D" id="3.40.710.10">
    <property type="entry name" value="DD-peptidase/beta-lactamase superfamily"/>
    <property type="match status" value="1"/>
</dbReference>
<dbReference type="InterPro" id="IPR012338">
    <property type="entry name" value="Beta-lactam/transpept-like"/>
</dbReference>
<dbReference type="EMBL" id="BAAAEI010000011">
    <property type="protein sequence ID" value="GAA0356963.1"/>
    <property type="molecule type" value="Genomic_DNA"/>
</dbReference>